<name>A0ACC1SWS5_9APHY</name>
<organism evidence="1 2">
    <name type="scientific">Phlebia brevispora</name>
    <dbReference type="NCBI Taxonomy" id="194682"/>
    <lineage>
        <taxon>Eukaryota</taxon>
        <taxon>Fungi</taxon>
        <taxon>Dikarya</taxon>
        <taxon>Basidiomycota</taxon>
        <taxon>Agaricomycotina</taxon>
        <taxon>Agaricomycetes</taxon>
        <taxon>Polyporales</taxon>
        <taxon>Meruliaceae</taxon>
        <taxon>Phlebia</taxon>
    </lineage>
</organism>
<gene>
    <name evidence="1" type="ORF">NM688_g5358</name>
</gene>
<protein>
    <submittedName>
        <fullName evidence="1">Uncharacterized protein</fullName>
    </submittedName>
</protein>
<accession>A0ACC1SWS5</accession>
<dbReference type="Proteomes" id="UP001148662">
    <property type="component" value="Unassembled WGS sequence"/>
</dbReference>
<sequence length="741" mass="83633">MHNQFLGILQDHCREMWGMDLHAPDGLGYSHPSKADEVADPEKMQDGLWYLLHGTEVQLTKDVTRPVLWNLCAERNLRRAGTKRQMIKELAKWREREGFPIPSNELALHIRKKQLHKLGKPSTVQKAHQSGPSTARLAALATQAPAERQIPAELLPHRDMWQRAERAYEQGRDASYFSRLRKPVLQYMCNRRLLSPLGTISDLANRLVMDRYSLQRPDSANIRGRGAITGPRAIPQENTAPRDNRLDMQQDAIVEQGFAPGPPIEEGAVNLENVEEASPRKASKKTKVLGRDTLAAIHLDAEKMELPSWLSRAPAQFGSKATGKLSADQWRTVCTIHLPITLIRLWSLGSDDPGDVRRKQMLDNYMDLVTAVTIAGMVVMTEEHIKLYEEAILRYLRTIKELYPEASIKPNHYLAIHLAVFMHLFGPVHSWRFFNYLLQCINTNMRIGDLELTFMNCICQASNLRPILADPELQDAINDVINAYNDIVQEDGPGTRVVDSMRLIGAMLPKQEQAAPQDIKGSEIIRLSNDLYNALLKFLAEESGRDSYVNMLARTKWHDQYFLPRKAVSLKKLSLGGVTYKPHRESLRDSRILVRMSTLASSVAIRPPSAPLFPPADLHAVRIEELIYYERPASSGTIQEQFVVVRCLQHLTAEHASLDPYRKYGFSGGFICYDRFLDSVDIIRTASIVCHFVHTSNITIPGVESSCIHVLPLDRILQLISTANDSEEASAADDMMDVGPE</sequence>
<keyword evidence="2" id="KW-1185">Reference proteome</keyword>
<dbReference type="EMBL" id="JANHOG010000978">
    <property type="protein sequence ID" value="KAJ3547879.1"/>
    <property type="molecule type" value="Genomic_DNA"/>
</dbReference>
<comment type="caution">
    <text evidence="1">The sequence shown here is derived from an EMBL/GenBank/DDBJ whole genome shotgun (WGS) entry which is preliminary data.</text>
</comment>
<evidence type="ECO:0000313" key="1">
    <source>
        <dbReference type="EMBL" id="KAJ3547879.1"/>
    </source>
</evidence>
<evidence type="ECO:0000313" key="2">
    <source>
        <dbReference type="Proteomes" id="UP001148662"/>
    </source>
</evidence>
<proteinExistence type="predicted"/>
<reference evidence="1" key="1">
    <citation type="submission" date="2022-07" db="EMBL/GenBank/DDBJ databases">
        <title>Genome Sequence of Phlebia brevispora.</title>
        <authorList>
            <person name="Buettner E."/>
        </authorList>
    </citation>
    <scope>NUCLEOTIDE SEQUENCE</scope>
    <source>
        <strain evidence="1">MPL23</strain>
    </source>
</reference>